<keyword evidence="2" id="KW-0560">Oxidoreductase</keyword>
<name>X1DUZ4_9ZZZZ</name>
<feature type="non-terminal residue" evidence="3">
    <location>
        <position position="1"/>
    </location>
</feature>
<protein>
    <recommendedName>
        <fullName evidence="4">NADH:flavin oxidoreductase/NADH oxidase N-terminal domain-containing protein</fullName>
    </recommendedName>
</protein>
<dbReference type="PANTHER" id="PTHR43656">
    <property type="entry name" value="BINDING OXIDOREDUCTASE, PUTATIVE (AFU_ORTHOLOGUE AFUA_2G08260)-RELATED"/>
    <property type="match status" value="1"/>
</dbReference>
<dbReference type="AlphaFoldDB" id="X1DUZ4"/>
<dbReference type="Gene3D" id="3.20.20.70">
    <property type="entry name" value="Aldolase class I"/>
    <property type="match status" value="1"/>
</dbReference>
<keyword evidence="1" id="KW-0285">Flavoprotein</keyword>
<organism evidence="3">
    <name type="scientific">marine sediment metagenome</name>
    <dbReference type="NCBI Taxonomy" id="412755"/>
    <lineage>
        <taxon>unclassified sequences</taxon>
        <taxon>metagenomes</taxon>
        <taxon>ecological metagenomes</taxon>
    </lineage>
</organism>
<dbReference type="InterPro" id="IPR013785">
    <property type="entry name" value="Aldolase_TIM"/>
</dbReference>
<dbReference type="GO" id="GO:0016491">
    <property type="term" value="F:oxidoreductase activity"/>
    <property type="evidence" value="ECO:0007669"/>
    <property type="project" value="UniProtKB-KW"/>
</dbReference>
<gene>
    <name evidence="3" type="ORF">S01H4_63151</name>
</gene>
<feature type="non-terminal residue" evidence="3">
    <location>
        <position position="144"/>
    </location>
</feature>
<dbReference type="PANTHER" id="PTHR43656:SF2">
    <property type="entry name" value="BINDING OXIDOREDUCTASE, PUTATIVE (AFU_ORTHOLOGUE AFUA_2G08260)-RELATED"/>
    <property type="match status" value="1"/>
</dbReference>
<dbReference type="SUPFAM" id="SSF51395">
    <property type="entry name" value="FMN-linked oxidoreductases"/>
    <property type="match status" value="1"/>
</dbReference>
<proteinExistence type="predicted"/>
<accession>X1DUZ4</accession>
<evidence type="ECO:0008006" key="4">
    <source>
        <dbReference type="Google" id="ProtNLM"/>
    </source>
</evidence>
<evidence type="ECO:0000256" key="1">
    <source>
        <dbReference type="ARBA" id="ARBA00022630"/>
    </source>
</evidence>
<evidence type="ECO:0000313" key="3">
    <source>
        <dbReference type="EMBL" id="GAH12030.1"/>
    </source>
</evidence>
<sequence>KQFESFSYKTLKDLKKKIDTLGLDIPIYPKVEILQQNVKVYNIIIPNRIAVQPMEGFDANINGAPQKLTYRRYQRYAKGGPGLIWFEATAISHDCRSNPHQLVLSEENFEKFKDLVSFTRKICNKTLMDLGFVNKCVLIIQLNH</sequence>
<dbReference type="EMBL" id="BART01037887">
    <property type="protein sequence ID" value="GAH12030.1"/>
    <property type="molecule type" value="Genomic_DNA"/>
</dbReference>
<evidence type="ECO:0000256" key="2">
    <source>
        <dbReference type="ARBA" id="ARBA00023002"/>
    </source>
</evidence>
<dbReference type="InterPro" id="IPR051799">
    <property type="entry name" value="NADH_flavin_oxidoreductase"/>
</dbReference>
<comment type="caution">
    <text evidence="3">The sequence shown here is derived from an EMBL/GenBank/DDBJ whole genome shotgun (WGS) entry which is preliminary data.</text>
</comment>
<reference evidence="3" key="1">
    <citation type="journal article" date="2014" name="Front. Microbiol.">
        <title>High frequency of phylogenetically diverse reductive dehalogenase-homologous genes in deep subseafloor sedimentary metagenomes.</title>
        <authorList>
            <person name="Kawai M."/>
            <person name="Futagami T."/>
            <person name="Toyoda A."/>
            <person name="Takaki Y."/>
            <person name="Nishi S."/>
            <person name="Hori S."/>
            <person name="Arai W."/>
            <person name="Tsubouchi T."/>
            <person name="Morono Y."/>
            <person name="Uchiyama I."/>
            <person name="Ito T."/>
            <person name="Fujiyama A."/>
            <person name="Inagaki F."/>
            <person name="Takami H."/>
        </authorList>
    </citation>
    <scope>NUCLEOTIDE SEQUENCE</scope>
    <source>
        <strain evidence="3">Expedition CK06-06</strain>
    </source>
</reference>